<evidence type="ECO:0000256" key="2">
    <source>
        <dbReference type="ARBA" id="ARBA00022801"/>
    </source>
</evidence>
<dbReference type="Proteomes" id="UP000199318">
    <property type="component" value="Unassembled WGS sequence"/>
</dbReference>
<dbReference type="RefSeq" id="WP_093073597.1">
    <property type="nucleotide sequence ID" value="NZ_FOGV01000019.1"/>
</dbReference>
<keyword evidence="6" id="KW-1185">Reference proteome</keyword>
<proteinExistence type="predicted"/>
<dbReference type="SMART" id="SM00797">
    <property type="entry name" value="AHS2"/>
    <property type="match status" value="1"/>
</dbReference>
<evidence type="ECO:0000256" key="1">
    <source>
        <dbReference type="ARBA" id="ARBA00022741"/>
    </source>
</evidence>
<dbReference type="InterPro" id="IPR003778">
    <property type="entry name" value="CT_A_B"/>
</dbReference>
<evidence type="ECO:0000313" key="6">
    <source>
        <dbReference type="Proteomes" id="UP000199318"/>
    </source>
</evidence>
<dbReference type="NCBIfam" id="TIGR00724">
    <property type="entry name" value="urea_amlyse_rel"/>
    <property type="match status" value="1"/>
</dbReference>
<name>A0A1H9VA87_9BACI</name>
<comment type="caution">
    <text evidence="5">The sequence shown here is derived from an EMBL/GenBank/DDBJ whole genome shotgun (WGS) entry which is preliminary data.</text>
</comment>
<evidence type="ECO:0000259" key="4">
    <source>
        <dbReference type="SMART" id="SM00797"/>
    </source>
</evidence>
<gene>
    <name evidence="5" type="ORF">SAMN05444126_11916</name>
</gene>
<dbReference type="Gene3D" id="2.40.100.10">
    <property type="entry name" value="Cyclophilin-like"/>
    <property type="match status" value="1"/>
</dbReference>
<dbReference type="GO" id="GO:0016787">
    <property type="term" value="F:hydrolase activity"/>
    <property type="evidence" value="ECO:0007669"/>
    <property type="project" value="UniProtKB-KW"/>
</dbReference>
<keyword evidence="3" id="KW-0067">ATP-binding</keyword>
<dbReference type="PANTHER" id="PTHR43309:SF5">
    <property type="entry name" value="5-OXOPROLINASE SUBUNIT C"/>
    <property type="match status" value="1"/>
</dbReference>
<dbReference type="Pfam" id="PF02626">
    <property type="entry name" value="CT_A_B"/>
    <property type="match status" value="1"/>
</dbReference>
<dbReference type="STRING" id="1464123.SAMN05444126_11916"/>
<protein>
    <submittedName>
        <fullName evidence="5">Antagonist of KipI</fullName>
    </submittedName>
</protein>
<dbReference type="OrthoDB" id="9782422at2"/>
<dbReference type="PANTHER" id="PTHR43309">
    <property type="entry name" value="5-OXOPROLINASE SUBUNIT C"/>
    <property type="match status" value="1"/>
</dbReference>
<organism evidence="5 6">
    <name type="scientific">Salisediminibacterium halotolerans</name>
    <dbReference type="NCBI Taxonomy" id="517425"/>
    <lineage>
        <taxon>Bacteria</taxon>
        <taxon>Bacillati</taxon>
        <taxon>Bacillota</taxon>
        <taxon>Bacilli</taxon>
        <taxon>Bacillales</taxon>
        <taxon>Bacillaceae</taxon>
        <taxon>Salisediminibacterium</taxon>
    </lineage>
</organism>
<accession>A0A1H9VA87</accession>
<keyword evidence="1" id="KW-0547">Nucleotide-binding</keyword>
<evidence type="ECO:0000256" key="3">
    <source>
        <dbReference type="ARBA" id="ARBA00022840"/>
    </source>
</evidence>
<dbReference type="InterPro" id="IPR029000">
    <property type="entry name" value="Cyclophilin-like_dom_sf"/>
</dbReference>
<dbReference type="SUPFAM" id="SSF50891">
    <property type="entry name" value="Cyclophilin-like"/>
    <property type="match status" value="1"/>
</dbReference>
<sequence>MTEVFKTIKPGLLTTIQDLGRSGYQQYGITTSGAMDPFSLQVANLLVGNSRNEAALEITLMGPELEIMTDRVIAFTGADLSPEIDGRPVPMWTAFRVKKGMTLTFGRPKTGSRTYLAFSGGINVPEVLGSRSTDMKAEIGGINGRELQKGDRLIGQAFWGRSLPGKSRSLHPSLIPSYESPVVCRVIPGPDDEMFTEKSKATFYNTEYTVNRQSDRMGVHMDGAFLAHTERADILSDAILPGTIQVPGAGKPIMLMADRQTTGGYPRLATVISTDLMYAGQLSAGQRVRFQPVSVTEAQNLREKQEYCLTTIARSV</sequence>
<dbReference type="EMBL" id="FOGV01000019">
    <property type="protein sequence ID" value="SES18488.1"/>
    <property type="molecule type" value="Genomic_DNA"/>
</dbReference>
<dbReference type="GO" id="GO:0005524">
    <property type="term" value="F:ATP binding"/>
    <property type="evidence" value="ECO:0007669"/>
    <property type="project" value="UniProtKB-KW"/>
</dbReference>
<dbReference type="AlphaFoldDB" id="A0A1H9VA87"/>
<evidence type="ECO:0000313" key="5">
    <source>
        <dbReference type="EMBL" id="SES18488.1"/>
    </source>
</evidence>
<feature type="domain" description="Carboxyltransferase" evidence="4">
    <location>
        <begin position="26"/>
        <end position="308"/>
    </location>
</feature>
<reference evidence="6" key="1">
    <citation type="submission" date="2016-10" db="EMBL/GenBank/DDBJ databases">
        <authorList>
            <person name="de Groot N.N."/>
        </authorList>
    </citation>
    <scope>NUCLEOTIDE SEQUENCE [LARGE SCALE GENOMIC DNA]</scope>
    <source>
        <strain evidence="6">10nlg</strain>
    </source>
</reference>
<dbReference type="InterPro" id="IPR052708">
    <property type="entry name" value="PxpC"/>
</dbReference>
<keyword evidence="2" id="KW-0378">Hydrolase</keyword>